<dbReference type="PANTHER" id="PTHR34720:SF9">
    <property type="entry name" value="BLR4714 PROTEIN"/>
    <property type="match status" value="1"/>
</dbReference>
<evidence type="ECO:0008006" key="4">
    <source>
        <dbReference type="Google" id="ProtNLM"/>
    </source>
</evidence>
<gene>
    <name evidence="2" type="ORF">GCM10017620_16410</name>
</gene>
<dbReference type="InterPro" id="IPR031325">
    <property type="entry name" value="RHS_repeat"/>
</dbReference>
<dbReference type="Pfam" id="PF05593">
    <property type="entry name" value="RHS_repeat"/>
    <property type="match status" value="1"/>
</dbReference>
<dbReference type="EMBL" id="BSFD01000004">
    <property type="protein sequence ID" value="GLK48668.1"/>
    <property type="molecule type" value="Genomic_DNA"/>
</dbReference>
<protein>
    <recommendedName>
        <fullName evidence="4">Tandem-95 repeat protein</fullName>
    </recommendedName>
</protein>
<evidence type="ECO:0000313" key="2">
    <source>
        <dbReference type="EMBL" id="GLK48668.1"/>
    </source>
</evidence>
<keyword evidence="3" id="KW-1185">Reference proteome</keyword>
<dbReference type="RefSeq" id="WP_271164893.1">
    <property type="nucleotide sequence ID" value="NZ_BSFD01000004.1"/>
</dbReference>
<name>A0ABQ5T8L4_9CAUL</name>
<dbReference type="Gene3D" id="2.60.40.2810">
    <property type="match status" value="2"/>
</dbReference>
<comment type="caution">
    <text evidence="2">The sequence shown here is derived from an EMBL/GenBank/DDBJ whole genome shotgun (WGS) entry which is preliminary data.</text>
</comment>
<dbReference type="Proteomes" id="UP001143509">
    <property type="component" value="Unassembled WGS sequence"/>
</dbReference>
<accession>A0ABQ5T8L4</accession>
<reference evidence="2" key="1">
    <citation type="journal article" date="2014" name="Int. J. Syst. Evol. Microbiol.">
        <title>Complete genome of a new Firmicutes species belonging to the dominant human colonic microbiota ('Ruminococcus bicirculans') reveals two chromosomes and a selective capacity to utilize plant glucans.</title>
        <authorList>
            <consortium name="NISC Comparative Sequencing Program"/>
            <person name="Wegmann U."/>
            <person name="Louis P."/>
            <person name="Goesmann A."/>
            <person name="Henrissat B."/>
            <person name="Duncan S.H."/>
            <person name="Flint H.J."/>
        </authorList>
    </citation>
    <scope>NUCLEOTIDE SEQUENCE</scope>
    <source>
        <strain evidence="2">VKM B-1499</strain>
    </source>
</reference>
<evidence type="ECO:0000313" key="3">
    <source>
        <dbReference type="Proteomes" id="UP001143509"/>
    </source>
</evidence>
<feature type="region of interest" description="Disordered" evidence="1">
    <location>
        <begin position="156"/>
        <end position="177"/>
    </location>
</feature>
<evidence type="ECO:0000256" key="1">
    <source>
        <dbReference type="SAM" id="MobiDB-lite"/>
    </source>
</evidence>
<dbReference type="PANTHER" id="PTHR34720">
    <property type="entry name" value="MICROCYSTIN DEPENDENT PROTEIN"/>
    <property type="match status" value="1"/>
</dbReference>
<proteinExistence type="predicted"/>
<dbReference type="NCBIfam" id="NF012211">
    <property type="entry name" value="tand_rpt_95"/>
    <property type="match status" value="2"/>
</dbReference>
<dbReference type="Pfam" id="PF17963">
    <property type="entry name" value="Big_9"/>
    <property type="match status" value="2"/>
</dbReference>
<sequence>MLASVAVPAEAGTQFTYDSSGRIIQAAYSNGVTIHYIYDSAGNRRQITTTRVANRAPLAVADGAGVTASASVDIQVRSNDSDPDGDALAVTAVSPVTGGGSAAVLGGGAYVRYTAPASGGVKTFTYTVNDGRGGGASAGVTVTVTAVNHDPVAADDTASTTVGASTPIPVTANDSDPDGDSLAVVAVSPATGGSASVGPGGAYVIYTAPDGVGRYSFTYTVSDGHGGSASSSVTIDVSSLEQPPCGGTTGILCGAD</sequence>
<organism evidence="2 3">
    <name type="scientific">Brevundimonas intermedia</name>
    <dbReference type="NCBI Taxonomy" id="74315"/>
    <lineage>
        <taxon>Bacteria</taxon>
        <taxon>Pseudomonadati</taxon>
        <taxon>Pseudomonadota</taxon>
        <taxon>Alphaproteobacteria</taxon>
        <taxon>Caulobacterales</taxon>
        <taxon>Caulobacteraceae</taxon>
        <taxon>Brevundimonas</taxon>
    </lineage>
</organism>
<reference evidence="2" key="2">
    <citation type="submission" date="2023-01" db="EMBL/GenBank/DDBJ databases">
        <authorList>
            <person name="Sun Q."/>
            <person name="Evtushenko L."/>
        </authorList>
    </citation>
    <scope>NUCLEOTIDE SEQUENCE</scope>
    <source>
        <strain evidence="2">VKM B-1499</strain>
    </source>
</reference>